<evidence type="ECO:0000256" key="3">
    <source>
        <dbReference type="ARBA" id="ARBA00022723"/>
    </source>
</evidence>
<dbReference type="Pfam" id="PF00187">
    <property type="entry name" value="Chitin_bind_1"/>
    <property type="match status" value="1"/>
</dbReference>
<keyword evidence="3" id="KW-0479">Metal-binding</keyword>
<name>A0A0A1SVC5_9HYPO</name>
<dbReference type="PROSITE" id="PS50941">
    <property type="entry name" value="CHIT_BIND_I_2"/>
    <property type="match status" value="1"/>
</dbReference>
<keyword evidence="7" id="KW-0170">Cobalt</keyword>
<dbReference type="Gene3D" id="3.30.60.10">
    <property type="entry name" value="Endochitinase-like"/>
    <property type="match status" value="1"/>
</dbReference>
<evidence type="ECO:0000256" key="2">
    <source>
        <dbReference type="ARBA" id="ARBA00022669"/>
    </source>
</evidence>
<evidence type="ECO:0000256" key="6">
    <source>
        <dbReference type="ARBA" id="ARBA00023277"/>
    </source>
</evidence>
<keyword evidence="8" id="KW-1015">Disulfide bond</keyword>
<reference evidence="13 14" key="1">
    <citation type="journal article" date="2015" name="Genome Announc.">
        <title>Draft Genome Sequence and Gene Annotation of the Entomopathogenic Fungus Verticillium hemipterigenum.</title>
        <authorList>
            <person name="Horn F."/>
            <person name="Habel A."/>
            <person name="Scharf D.H."/>
            <person name="Dworschak J."/>
            <person name="Brakhage A.A."/>
            <person name="Guthke R."/>
            <person name="Hertweck C."/>
            <person name="Linde J."/>
        </authorList>
    </citation>
    <scope>NUCLEOTIDE SEQUENCE [LARGE SCALE GENOMIC DNA]</scope>
</reference>
<dbReference type="STRING" id="1531966.A0A0A1SVC5"/>
<feature type="signal peptide" evidence="10">
    <location>
        <begin position="1"/>
        <end position="27"/>
    </location>
</feature>
<dbReference type="OrthoDB" id="407355at2759"/>
<feature type="domain" description="NodB homology" evidence="12">
    <location>
        <begin position="110"/>
        <end position="306"/>
    </location>
</feature>
<feature type="domain" description="Chitin-binding type-1" evidence="11">
    <location>
        <begin position="33"/>
        <end position="77"/>
    </location>
</feature>
<dbReference type="GO" id="GO:0016810">
    <property type="term" value="F:hydrolase activity, acting on carbon-nitrogen (but not peptide) bonds"/>
    <property type="evidence" value="ECO:0007669"/>
    <property type="project" value="InterPro"/>
</dbReference>
<keyword evidence="4 10" id="KW-0732">Signal</keyword>
<accession>A0A0A1SVC5</accession>
<evidence type="ECO:0000313" key="14">
    <source>
        <dbReference type="Proteomes" id="UP000039046"/>
    </source>
</evidence>
<gene>
    <name evidence="13" type="ORF">VHEMI02248</name>
</gene>
<dbReference type="InterPro" id="IPR002509">
    <property type="entry name" value="NODB_dom"/>
</dbReference>
<evidence type="ECO:0000313" key="13">
    <source>
        <dbReference type="EMBL" id="CEJ82166.1"/>
    </source>
</evidence>
<dbReference type="PANTHER" id="PTHR46471:SF2">
    <property type="entry name" value="CHITIN DEACETYLASE-RELATED"/>
    <property type="match status" value="1"/>
</dbReference>
<dbReference type="Gene3D" id="3.20.20.370">
    <property type="entry name" value="Glycoside hydrolase/deacetylase"/>
    <property type="match status" value="1"/>
</dbReference>
<sequence>MIVPNVVTGFHAACVAFFLATVATAEGENLLKRAVCGPGIGSCPPGACCSASGWCGTTTEYCEGSQCQLEYSDSCDTFFGPSGPSTEKVSRPRVGNVPYGTIITKCSIPGTMALTFDDGPFVYTNQMLDLLDKLNVKATFFVAGNNRGKGHIDDPVHGWDAILRRTYRAGHQIASHTWTHRDLNKVNRTIQWSEMIFNEMAFRNIFGFFPTYMRPPYLECSADSGCVDVMATLGYHIVTNNIDTKDYANDSPELIQNSKSRFDSQVSPRANDHSYIVLAHDVHFQTVANLTEHMVRVARERGYKLVPVGECLGDPRENWYRTMNEDNAVSSSTKTSMTPSETKTGTPPRQTLTVSPNQRCGGSTGYTCQGSAFGNCCSFYGYW</sequence>
<dbReference type="CDD" id="cd00035">
    <property type="entry name" value="ChtBD1"/>
    <property type="match status" value="1"/>
</dbReference>
<dbReference type="PROSITE" id="PS51677">
    <property type="entry name" value="NODB"/>
    <property type="match status" value="1"/>
</dbReference>
<feature type="chain" id="PRO_5001989683" description="Chitin binding protein" evidence="10">
    <location>
        <begin position="28"/>
        <end position="383"/>
    </location>
</feature>
<evidence type="ECO:0000259" key="12">
    <source>
        <dbReference type="PROSITE" id="PS51677"/>
    </source>
</evidence>
<dbReference type="AlphaFoldDB" id="A0A0A1SVC5"/>
<proteinExistence type="predicted"/>
<feature type="region of interest" description="Disordered" evidence="9">
    <location>
        <begin position="327"/>
        <end position="356"/>
    </location>
</feature>
<dbReference type="PROSITE" id="PS00026">
    <property type="entry name" value="CHIT_BIND_I_1"/>
    <property type="match status" value="1"/>
</dbReference>
<protein>
    <recommendedName>
        <fullName evidence="15">Chitin binding protein</fullName>
    </recommendedName>
</protein>
<evidence type="ECO:0000256" key="4">
    <source>
        <dbReference type="ARBA" id="ARBA00022729"/>
    </source>
</evidence>
<feature type="disulfide bond" evidence="8">
    <location>
        <begin position="43"/>
        <end position="55"/>
    </location>
</feature>
<keyword evidence="2 8" id="KW-0147">Chitin-binding</keyword>
<evidence type="ECO:0000256" key="1">
    <source>
        <dbReference type="ARBA" id="ARBA00001941"/>
    </source>
</evidence>
<dbReference type="GO" id="GO:0005975">
    <property type="term" value="P:carbohydrate metabolic process"/>
    <property type="evidence" value="ECO:0007669"/>
    <property type="project" value="InterPro"/>
</dbReference>
<dbReference type="HOGENOM" id="CLU_021264_11_3_1"/>
<evidence type="ECO:0000256" key="10">
    <source>
        <dbReference type="SAM" id="SignalP"/>
    </source>
</evidence>
<dbReference type="Pfam" id="PF01522">
    <property type="entry name" value="Polysacc_deac_1"/>
    <property type="match status" value="1"/>
</dbReference>
<keyword evidence="5" id="KW-0378">Hydrolase</keyword>
<dbReference type="InterPro" id="IPR018371">
    <property type="entry name" value="Chitin-binding_1_CS"/>
</dbReference>
<evidence type="ECO:0000256" key="9">
    <source>
        <dbReference type="SAM" id="MobiDB-lite"/>
    </source>
</evidence>
<dbReference type="PANTHER" id="PTHR46471">
    <property type="entry name" value="CHITIN DEACETYLASE"/>
    <property type="match status" value="1"/>
</dbReference>
<comment type="caution">
    <text evidence="8">Lacks conserved residue(s) required for the propagation of feature annotation.</text>
</comment>
<feature type="disulfide bond" evidence="8">
    <location>
        <begin position="48"/>
        <end position="62"/>
    </location>
</feature>
<keyword evidence="14" id="KW-1185">Reference proteome</keyword>
<evidence type="ECO:0000256" key="8">
    <source>
        <dbReference type="PROSITE-ProRule" id="PRU00261"/>
    </source>
</evidence>
<comment type="cofactor">
    <cofactor evidence="1">
        <name>Co(2+)</name>
        <dbReference type="ChEBI" id="CHEBI:48828"/>
    </cofactor>
</comment>
<dbReference type="Proteomes" id="UP000039046">
    <property type="component" value="Unassembled WGS sequence"/>
</dbReference>
<dbReference type="InterPro" id="IPR001002">
    <property type="entry name" value="Chitin-bd_1"/>
</dbReference>
<dbReference type="SUPFAM" id="SSF88713">
    <property type="entry name" value="Glycoside hydrolase/deacetylase"/>
    <property type="match status" value="1"/>
</dbReference>
<evidence type="ECO:0000256" key="5">
    <source>
        <dbReference type="ARBA" id="ARBA00022801"/>
    </source>
</evidence>
<keyword evidence="6" id="KW-0119">Carbohydrate metabolism</keyword>
<evidence type="ECO:0008006" key="15">
    <source>
        <dbReference type="Google" id="ProtNLM"/>
    </source>
</evidence>
<dbReference type="GO" id="GO:0008061">
    <property type="term" value="F:chitin binding"/>
    <property type="evidence" value="ECO:0007669"/>
    <property type="project" value="UniProtKB-UniRule"/>
</dbReference>
<evidence type="ECO:0000259" key="11">
    <source>
        <dbReference type="PROSITE" id="PS50941"/>
    </source>
</evidence>
<evidence type="ECO:0000256" key="7">
    <source>
        <dbReference type="ARBA" id="ARBA00023285"/>
    </source>
</evidence>
<dbReference type="SMART" id="SM00270">
    <property type="entry name" value="ChtBD1"/>
    <property type="match status" value="1"/>
</dbReference>
<dbReference type="CDD" id="cd10951">
    <property type="entry name" value="CE4_ClCDA_like"/>
    <property type="match status" value="1"/>
</dbReference>
<organism evidence="13 14">
    <name type="scientific">[Torrubiella] hemipterigena</name>
    <dbReference type="NCBI Taxonomy" id="1531966"/>
    <lineage>
        <taxon>Eukaryota</taxon>
        <taxon>Fungi</taxon>
        <taxon>Dikarya</taxon>
        <taxon>Ascomycota</taxon>
        <taxon>Pezizomycotina</taxon>
        <taxon>Sordariomycetes</taxon>
        <taxon>Hypocreomycetidae</taxon>
        <taxon>Hypocreales</taxon>
        <taxon>Clavicipitaceae</taxon>
        <taxon>Clavicipitaceae incertae sedis</taxon>
        <taxon>'Torrubiella' clade</taxon>
    </lineage>
</organism>
<dbReference type="InterPro" id="IPR036861">
    <property type="entry name" value="Endochitinase-like_sf"/>
</dbReference>
<dbReference type="InterPro" id="IPR011330">
    <property type="entry name" value="Glyco_hydro/deAcase_b/a-brl"/>
</dbReference>
<dbReference type="EMBL" id="CDHN01000001">
    <property type="protein sequence ID" value="CEJ82166.1"/>
    <property type="molecule type" value="Genomic_DNA"/>
</dbReference>
<dbReference type="GO" id="GO:0046872">
    <property type="term" value="F:metal ion binding"/>
    <property type="evidence" value="ECO:0007669"/>
    <property type="project" value="UniProtKB-KW"/>
</dbReference>
<dbReference type="SUPFAM" id="SSF57016">
    <property type="entry name" value="Plant lectins/antimicrobial peptides"/>
    <property type="match status" value="1"/>
</dbReference>